<name>A0A3N7HPW0_9BURK</name>
<dbReference type="Pfam" id="PF12790">
    <property type="entry name" value="T6SS-SciN"/>
    <property type="match status" value="1"/>
</dbReference>
<accession>A0A3N7HPW0</accession>
<dbReference type="Gene3D" id="2.60.40.4150">
    <property type="entry name" value="Type VI secretion system, lipoprotein SciN"/>
    <property type="match status" value="1"/>
</dbReference>
<dbReference type="OrthoDB" id="8752321at2"/>
<dbReference type="InterPro" id="IPR017734">
    <property type="entry name" value="T6SS_SciN"/>
</dbReference>
<dbReference type="PANTHER" id="PTHR37625:SF4">
    <property type="entry name" value="OUTER MEMBRANE LIPOPROTEIN"/>
    <property type="match status" value="1"/>
</dbReference>
<dbReference type="AlphaFoldDB" id="A0A3N7HPW0"/>
<sequence length="223" mass="23751">MSHSSTCSNASFAARFFTRRFITLAACAAAILSTGGCASSSGSGGILDKAMEVVGLSKPAPPEINADTIKLPPKPKTVTLRLHAADIVNTDTSGRPLALVARVYKLRSPTALMQAPYDAFKDSTSERMLLGNDIVESREVVLTPGKKYEVIETMPNDATQIAVVALFRAPDPQRWKFVFDTQSATKTGVTLGLHACAMSVAEGEPIGTSIEVRRLAGMQCPHD</sequence>
<comment type="caution">
    <text evidence="2">The sequence shown here is derived from an EMBL/GenBank/DDBJ whole genome shotgun (WGS) entry which is preliminary data.</text>
</comment>
<dbReference type="NCBIfam" id="TIGR03352">
    <property type="entry name" value="VI_chp_3"/>
    <property type="match status" value="1"/>
</dbReference>
<evidence type="ECO:0000313" key="2">
    <source>
        <dbReference type="EMBL" id="RQP23743.1"/>
    </source>
</evidence>
<proteinExistence type="predicted"/>
<keyword evidence="1" id="KW-0732">Signal</keyword>
<feature type="signal peptide" evidence="1">
    <location>
        <begin position="1"/>
        <end position="25"/>
    </location>
</feature>
<reference evidence="2 3" key="2">
    <citation type="submission" date="2018-12" db="EMBL/GenBank/DDBJ databases">
        <title>Rhizobacter gummiphilus sp. nov., a rubber-degrading bacterium isolated from the soil of a botanical garden in Japan.</title>
        <authorList>
            <person name="Shunsuke S.S."/>
        </authorList>
    </citation>
    <scope>NUCLEOTIDE SEQUENCE [LARGE SCALE GENOMIC DNA]</scope>
    <source>
        <strain evidence="2 3">S-16</strain>
    </source>
</reference>
<evidence type="ECO:0000313" key="3">
    <source>
        <dbReference type="Proteomes" id="UP000267464"/>
    </source>
</evidence>
<protein>
    <submittedName>
        <fullName evidence="2">Type VI secretion system lipoprotein TssJ</fullName>
    </submittedName>
</protein>
<gene>
    <name evidence="2" type="primary">tssJ</name>
    <name evidence="2" type="ORF">DZC73_16600</name>
</gene>
<feature type="chain" id="PRO_5018020531" evidence="1">
    <location>
        <begin position="26"/>
        <end position="223"/>
    </location>
</feature>
<dbReference type="Proteomes" id="UP000267464">
    <property type="component" value="Unassembled WGS sequence"/>
</dbReference>
<keyword evidence="2" id="KW-0449">Lipoprotein</keyword>
<dbReference type="InterPro" id="IPR038706">
    <property type="entry name" value="Type_VI_SciN-like_sf"/>
</dbReference>
<dbReference type="EMBL" id="QUSW01000004">
    <property type="protein sequence ID" value="RQP23743.1"/>
    <property type="molecule type" value="Genomic_DNA"/>
</dbReference>
<dbReference type="RefSeq" id="WP_124541468.1">
    <property type="nucleotide sequence ID" value="NZ_QUSW01000004.1"/>
</dbReference>
<dbReference type="PANTHER" id="PTHR37625">
    <property type="entry name" value="OUTER MEMBRANE LIPOPROTEIN-RELATED"/>
    <property type="match status" value="1"/>
</dbReference>
<keyword evidence="3" id="KW-1185">Reference proteome</keyword>
<organism evidence="2 3">
    <name type="scientific">Piscinibacter terrae</name>
    <dbReference type="NCBI Taxonomy" id="2496871"/>
    <lineage>
        <taxon>Bacteria</taxon>
        <taxon>Pseudomonadati</taxon>
        <taxon>Pseudomonadota</taxon>
        <taxon>Betaproteobacteria</taxon>
        <taxon>Burkholderiales</taxon>
        <taxon>Sphaerotilaceae</taxon>
        <taxon>Piscinibacter</taxon>
    </lineage>
</organism>
<evidence type="ECO:0000256" key="1">
    <source>
        <dbReference type="SAM" id="SignalP"/>
    </source>
</evidence>
<reference evidence="2 3" key="1">
    <citation type="submission" date="2018-08" db="EMBL/GenBank/DDBJ databases">
        <authorList>
            <person name="Khan S.A."/>
            <person name="Jeon C.O."/>
            <person name="Chun B.H."/>
            <person name="Jeong S.E."/>
        </authorList>
    </citation>
    <scope>NUCLEOTIDE SEQUENCE [LARGE SCALE GENOMIC DNA]</scope>
    <source>
        <strain evidence="2 3">S-16</strain>
    </source>
</reference>